<dbReference type="GO" id="GO:0071944">
    <property type="term" value="C:cell periphery"/>
    <property type="evidence" value="ECO:0007669"/>
    <property type="project" value="UniProtKB-ARBA"/>
</dbReference>
<feature type="compositionally biased region" description="Low complexity" evidence="14">
    <location>
        <begin position="252"/>
        <end position="262"/>
    </location>
</feature>
<feature type="binding site" evidence="13">
    <location>
        <position position="466"/>
    </location>
    <ligand>
        <name>ATP</name>
        <dbReference type="ChEBI" id="CHEBI:30616"/>
    </ligand>
</feature>
<dbReference type="FunCoup" id="A0A2P6NJF8">
    <property type="interactions" value="55"/>
</dbReference>
<evidence type="ECO:0000259" key="15">
    <source>
        <dbReference type="PROSITE" id="PS50011"/>
    </source>
</evidence>
<keyword evidence="4" id="KW-0963">Cytoplasm</keyword>
<dbReference type="CDD" id="cd21742">
    <property type="entry name" value="MobB_NDR_LATS-like"/>
    <property type="match status" value="1"/>
</dbReference>
<sequence>MSISAVYCNSARGDFCCVTNRRAGMVNTEEQNRQKDKKILLDGARITEGQLIYREKNQYAVLDSSIADGKVIFSLRELPIDVAFRTESGTKLFRVSDWEIRIGDEYLPIPQNHPPALSTSVPDITPPTTPRKKDLSTPDTPRSLGHSEGFYSDTDSNSESQNSVLSEPLDFQGVAGKSKKPKKYRLFTKKDKSVSVDTLQLQDKDKKKSPRGPLNFLRKSNDIGEPSTASKRYLRIATASKSMSQIPRHTSTDLSPSSTSSSEGREKANRSSKSLFRSSSTTSKDKRRTSEPMTLSSVTDTTSPMNSPGYDHSMSSFPVSAPVGTKPAQHQFSLNLPLCSSTKTTNVADDVEDYESDDELSSDSLQFAKIAKASIEQYYDNFWKYLHDRRDRNNLLEEKMTKAKMSEDDKNKRRKALDKKEAEFLRVRRRRLNVNAFESLKVIGRGAFGEVQLVKMRGTEEVYAMKKLKKIKMIEKDQVEHVRSERNALADSEQAYIDNPWITRLYFSFQDPQFLYLIMEFIPGGDMMTHLIHYDTFSEEHTRFFIAETIQAIHSIHKLNYIHRDIKPDNLLLDKHGHIKLSDFGLCTGLQTTKVNNLYEQLENTPTQLSNHDKDTLKMNKSQRFESWKGKRRALAYSTVGTPDYIAPEVLLKDGYTELCDWWSVGVIMFEMLVGYPPFCSDTPPETYRKIINYKHTLRFPEDVHLSDEAKDLIYRLCSDQSTRIGAHGIEELKGHPFFRGLDWDGLREQKPPIVPDLVDKYDTKYFDSFEDEEEEPEDEAINGRNYWPAFTFKSPALRRLTVGTIGRGGTLRPNLFSSPLGQQ</sequence>
<dbReference type="Pfam" id="PF00069">
    <property type="entry name" value="Pkinase"/>
    <property type="match status" value="2"/>
</dbReference>
<dbReference type="PROSITE" id="PS00108">
    <property type="entry name" value="PROTEIN_KINASE_ST"/>
    <property type="match status" value="1"/>
</dbReference>
<dbReference type="InterPro" id="IPR050839">
    <property type="entry name" value="Rho-assoc_Ser/Thr_Kinase"/>
</dbReference>
<dbReference type="SMART" id="SM00220">
    <property type="entry name" value="S_TKc"/>
    <property type="match status" value="1"/>
</dbReference>
<evidence type="ECO:0000256" key="5">
    <source>
        <dbReference type="ARBA" id="ARBA00022527"/>
    </source>
</evidence>
<evidence type="ECO:0000256" key="12">
    <source>
        <dbReference type="ARBA" id="ARBA00048679"/>
    </source>
</evidence>
<dbReference type="PROSITE" id="PS51285">
    <property type="entry name" value="AGC_KINASE_CTER"/>
    <property type="match status" value="1"/>
</dbReference>
<comment type="catalytic activity">
    <reaction evidence="12">
        <text>L-seryl-[protein] + ATP = O-phospho-L-seryl-[protein] + ADP + H(+)</text>
        <dbReference type="Rhea" id="RHEA:17989"/>
        <dbReference type="Rhea" id="RHEA-COMP:9863"/>
        <dbReference type="Rhea" id="RHEA-COMP:11604"/>
        <dbReference type="ChEBI" id="CHEBI:15378"/>
        <dbReference type="ChEBI" id="CHEBI:29999"/>
        <dbReference type="ChEBI" id="CHEBI:30616"/>
        <dbReference type="ChEBI" id="CHEBI:83421"/>
        <dbReference type="ChEBI" id="CHEBI:456216"/>
        <dbReference type="EC" id="2.7.11.1"/>
    </reaction>
</comment>
<keyword evidence="10 13" id="KW-0067">ATP-binding</keyword>
<feature type="domain" description="Protein kinase" evidence="15">
    <location>
        <begin position="437"/>
        <end position="739"/>
    </location>
</feature>
<dbReference type="InterPro" id="IPR059233">
    <property type="entry name" value="MobB_NdrA/B/Cbk1"/>
</dbReference>
<dbReference type="GO" id="GO:0005524">
    <property type="term" value="F:ATP binding"/>
    <property type="evidence" value="ECO:0007669"/>
    <property type="project" value="UniProtKB-UniRule"/>
</dbReference>
<dbReference type="InterPro" id="IPR000719">
    <property type="entry name" value="Prot_kinase_dom"/>
</dbReference>
<dbReference type="PROSITE" id="PS00107">
    <property type="entry name" value="PROTEIN_KINASE_ATP"/>
    <property type="match status" value="1"/>
</dbReference>
<proteinExistence type="inferred from homology"/>
<evidence type="ECO:0000256" key="1">
    <source>
        <dbReference type="ARBA" id="ARBA00004496"/>
    </source>
</evidence>
<feature type="compositionally biased region" description="Low complexity" evidence="14">
    <location>
        <begin position="271"/>
        <end position="282"/>
    </location>
</feature>
<evidence type="ECO:0000256" key="10">
    <source>
        <dbReference type="ARBA" id="ARBA00022840"/>
    </source>
</evidence>
<reference evidence="17 18" key="1">
    <citation type="journal article" date="2018" name="Genome Biol. Evol.">
        <title>Multiple Roots of Fruiting Body Formation in Amoebozoa.</title>
        <authorList>
            <person name="Hillmann F."/>
            <person name="Forbes G."/>
            <person name="Novohradska S."/>
            <person name="Ferling I."/>
            <person name="Riege K."/>
            <person name="Groth M."/>
            <person name="Westermann M."/>
            <person name="Marz M."/>
            <person name="Spaller T."/>
            <person name="Winckler T."/>
            <person name="Schaap P."/>
            <person name="Glockner G."/>
        </authorList>
    </citation>
    <scope>NUCLEOTIDE SEQUENCE [LARGE SCALE GENOMIC DNA]</scope>
    <source>
        <strain evidence="17 18">Jena</strain>
    </source>
</reference>
<keyword evidence="5" id="KW-0723">Serine/threonine-protein kinase</keyword>
<feature type="compositionally biased region" description="Polar residues" evidence="14">
    <location>
        <begin position="153"/>
        <end position="165"/>
    </location>
</feature>
<evidence type="ECO:0000256" key="13">
    <source>
        <dbReference type="PROSITE-ProRule" id="PRU10141"/>
    </source>
</evidence>
<evidence type="ECO:0000256" key="11">
    <source>
        <dbReference type="ARBA" id="ARBA00047899"/>
    </source>
</evidence>
<dbReference type="Gene3D" id="3.30.200.20">
    <property type="entry name" value="Phosphorylase Kinase, domain 1"/>
    <property type="match status" value="1"/>
</dbReference>
<dbReference type="EC" id="2.7.11.1" evidence="3"/>
<keyword evidence="9" id="KW-0418">Kinase</keyword>
<dbReference type="AlphaFoldDB" id="A0A2P6NJF8"/>
<dbReference type="InterPro" id="IPR008271">
    <property type="entry name" value="Ser/Thr_kinase_AS"/>
</dbReference>
<evidence type="ECO:0000259" key="16">
    <source>
        <dbReference type="PROSITE" id="PS51285"/>
    </source>
</evidence>
<evidence type="ECO:0000256" key="4">
    <source>
        <dbReference type="ARBA" id="ARBA00022490"/>
    </source>
</evidence>
<dbReference type="OrthoDB" id="3638488at2759"/>
<keyword evidence="8 13" id="KW-0547">Nucleotide-binding</keyword>
<feature type="compositionally biased region" description="Polar residues" evidence="14">
    <location>
        <begin position="239"/>
        <end position="249"/>
    </location>
</feature>
<evidence type="ECO:0000256" key="3">
    <source>
        <dbReference type="ARBA" id="ARBA00012513"/>
    </source>
</evidence>
<evidence type="ECO:0000256" key="9">
    <source>
        <dbReference type="ARBA" id="ARBA00022777"/>
    </source>
</evidence>
<evidence type="ECO:0000313" key="18">
    <source>
        <dbReference type="Proteomes" id="UP000241769"/>
    </source>
</evidence>
<evidence type="ECO:0000256" key="14">
    <source>
        <dbReference type="SAM" id="MobiDB-lite"/>
    </source>
</evidence>
<dbReference type="GO" id="GO:0004674">
    <property type="term" value="F:protein serine/threonine kinase activity"/>
    <property type="evidence" value="ECO:0007669"/>
    <property type="project" value="UniProtKB-KW"/>
</dbReference>
<comment type="catalytic activity">
    <reaction evidence="11">
        <text>L-threonyl-[protein] + ATP = O-phospho-L-threonyl-[protein] + ADP + H(+)</text>
        <dbReference type="Rhea" id="RHEA:46608"/>
        <dbReference type="Rhea" id="RHEA-COMP:11060"/>
        <dbReference type="Rhea" id="RHEA-COMP:11605"/>
        <dbReference type="ChEBI" id="CHEBI:15378"/>
        <dbReference type="ChEBI" id="CHEBI:30013"/>
        <dbReference type="ChEBI" id="CHEBI:30616"/>
        <dbReference type="ChEBI" id="CHEBI:61977"/>
        <dbReference type="ChEBI" id="CHEBI:456216"/>
        <dbReference type="EC" id="2.7.11.1"/>
    </reaction>
</comment>
<comment type="subcellular location">
    <subcellularLocation>
        <location evidence="1">Cytoplasm</location>
    </subcellularLocation>
</comment>
<evidence type="ECO:0000256" key="6">
    <source>
        <dbReference type="ARBA" id="ARBA00022553"/>
    </source>
</evidence>
<dbReference type="PANTHER" id="PTHR22988">
    <property type="entry name" value="MYOTONIC DYSTROPHY S/T KINASE-RELATED"/>
    <property type="match status" value="1"/>
</dbReference>
<keyword evidence="18" id="KW-1185">Reference proteome</keyword>
<dbReference type="InterPro" id="IPR000961">
    <property type="entry name" value="AGC-kinase_C"/>
</dbReference>
<evidence type="ECO:0000256" key="2">
    <source>
        <dbReference type="ARBA" id="ARBA00009903"/>
    </source>
</evidence>
<evidence type="ECO:0000256" key="8">
    <source>
        <dbReference type="ARBA" id="ARBA00022741"/>
    </source>
</evidence>
<organism evidence="17 18">
    <name type="scientific">Planoprotostelium fungivorum</name>
    <dbReference type="NCBI Taxonomy" id="1890364"/>
    <lineage>
        <taxon>Eukaryota</taxon>
        <taxon>Amoebozoa</taxon>
        <taxon>Evosea</taxon>
        <taxon>Variosea</taxon>
        <taxon>Cavosteliida</taxon>
        <taxon>Cavosteliaceae</taxon>
        <taxon>Planoprotostelium</taxon>
    </lineage>
</organism>
<dbReference type="InterPro" id="IPR011009">
    <property type="entry name" value="Kinase-like_dom_sf"/>
</dbReference>
<dbReference type="Proteomes" id="UP000241769">
    <property type="component" value="Unassembled WGS sequence"/>
</dbReference>
<keyword evidence="7" id="KW-0808">Transferase</keyword>
<dbReference type="GO" id="GO:0005737">
    <property type="term" value="C:cytoplasm"/>
    <property type="evidence" value="ECO:0007669"/>
    <property type="project" value="UniProtKB-SubCell"/>
</dbReference>
<dbReference type="InParanoid" id="A0A2P6NJF8"/>
<feature type="region of interest" description="Disordered" evidence="14">
    <location>
        <begin position="109"/>
        <end position="327"/>
    </location>
</feature>
<feature type="compositionally biased region" description="Polar residues" evidence="14">
    <location>
        <begin position="291"/>
        <end position="306"/>
    </location>
</feature>
<evidence type="ECO:0000313" key="17">
    <source>
        <dbReference type="EMBL" id="PRP84081.1"/>
    </source>
</evidence>
<dbReference type="PROSITE" id="PS50011">
    <property type="entry name" value="PROTEIN_KINASE_DOM"/>
    <property type="match status" value="1"/>
</dbReference>
<accession>A0A2P6NJF8</accession>
<dbReference type="STRING" id="1890364.A0A2P6NJF8"/>
<dbReference type="SMART" id="SM00133">
    <property type="entry name" value="S_TK_X"/>
    <property type="match status" value="1"/>
</dbReference>
<feature type="compositionally biased region" description="Basic residues" evidence="14">
    <location>
        <begin position="177"/>
        <end position="187"/>
    </location>
</feature>
<comment type="caution">
    <text evidence="17">The sequence shown here is derived from an EMBL/GenBank/DDBJ whole genome shotgun (WGS) entry which is preliminary data.</text>
</comment>
<dbReference type="FunFam" id="3.30.200.20:FF:000192">
    <property type="entry name" value="Serine/threonine-protein kinase cot-1"/>
    <property type="match status" value="1"/>
</dbReference>
<keyword evidence="6" id="KW-0597">Phosphoprotein</keyword>
<evidence type="ECO:0000256" key="7">
    <source>
        <dbReference type="ARBA" id="ARBA00022679"/>
    </source>
</evidence>
<dbReference type="InterPro" id="IPR017441">
    <property type="entry name" value="Protein_kinase_ATP_BS"/>
</dbReference>
<gene>
    <name evidence="17" type="ORF">PROFUN_04072</name>
</gene>
<feature type="domain" description="AGC-kinase C-terminal" evidence="16">
    <location>
        <begin position="740"/>
        <end position="803"/>
    </location>
</feature>
<dbReference type="FunFam" id="1.10.510.10:FF:000086">
    <property type="entry name" value="Non-specific serine/threonine protein kinase"/>
    <property type="match status" value="1"/>
</dbReference>
<dbReference type="EMBL" id="MDYQ01000069">
    <property type="protein sequence ID" value="PRP84081.1"/>
    <property type="molecule type" value="Genomic_DNA"/>
</dbReference>
<dbReference type="Gene3D" id="1.10.510.10">
    <property type="entry name" value="Transferase(Phosphotransferase) domain 1"/>
    <property type="match status" value="1"/>
</dbReference>
<dbReference type="PANTHER" id="PTHR22988:SF76">
    <property type="entry name" value="CHROMOSOME UNDETERMINED SCAFFOLD_135, WHOLE GENOME SHOTGUN SEQUENCE"/>
    <property type="match status" value="1"/>
</dbReference>
<dbReference type="SUPFAM" id="SSF56112">
    <property type="entry name" value="Protein kinase-like (PK-like)"/>
    <property type="match status" value="1"/>
</dbReference>
<protein>
    <recommendedName>
        <fullName evidence="3">non-specific serine/threonine protein kinase</fullName>
        <ecNumber evidence="3">2.7.11.1</ecNumber>
    </recommendedName>
</protein>
<name>A0A2P6NJF8_9EUKA</name>
<dbReference type="FunFam" id="1.10.510.10:FF:000057">
    <property type="entry name" value="Non-specific serine/threonine protein kinase"/>
    <property type="match status" value="1"/>
</dbReference>
<comment type="similarity">
    <text evidence="2">Belongs to the protein kinase superfamily. AGC Ser/Thr protein kinase family.</text>
</comment>